<feature type="binding site" evidence="13">
    <location>
        <begin position="61"/>
        <end position="65"/>
    </location>
    <ligand>
        <name>FMN</name>
        <dbReference type="ChEBI" id="CHEBI:58210"/>
    </ligand>
</feature>
<comment type="subcellular location">
    <subcellularLocation>
        <location evidence="2 13">Cell membrane</location>
        <topology evidence="2 13">Peripheral membrane protein</topology>
    </subcellularLocation>
</comment>
<evidence type="ECO:0000256" key="4">
    <source>
        <dbReference type="ARBA" id="ARBA00005359"/>
    </source>
</evidence>
<dbReference type="PROSITE" id="PS00911">
    <property type="entry name" value="DHODEHASE_1"/>
    <property type="match status" value="1"/>
</dbReference>
<dbReference type="EMBL" id="JAUOPB010000013">
    <property type="protein sequence ID" value="MDO6424174.1"/>
    <property type="molecule type" value="Genomic_DNA"/>
</dbReference>
<feature type="binding site" evidence="13">
    <location>
        <position position="85"/>
    </location>
    <ligand>
        <name>FMN</name>
        <dbReference type="ChEBI" id="CHEBI:58210"/>
    </ligand>
</feature>
<dbReference type="NCBIfam" id="NF003645">
    <property type="entry name" value="PRK05286.1-2"/>
    <property type="match status" value="1"/>
</dbReference>
<dbReference type="SUPFAM" id="SSF51395">
    <property type="entry name" value="FMN-linked oxidoreductases"/>
    <property type="match status" value="1"/>
</dbReference>
<dbReference type="Gene3D" id="3.20.20.70">
    <property type="entry name" value="Aldolase class I"/>
    <property type="match status" value="1"/>
</dbReference>
<feature type="binding site" evidence="13">
    <location>
        <begin position="317"/>
        <end position="318"/>
    </location>
    <ligand>
        <name>FMN</name>
        <dbReference type="ChEBI" id="CHEBI:58210"/>
    </ligand>
</feature>
<feature type="binding site" evidence="13">
    <location>
        <position position="171"/>
    </location>
    <ligand>
        <name>substrate</name>
    </ligand>
</feature>
<evidence type="ECO:0000256" key="9">
    <source>
        <dbReference type="ARBA" id="ARBA00022975"/>
    </source>
</evidence>
<keyword evidence="10 13" id="KW-0560">Oxidoreductase</keyword>
<dbReference type="NCBIfam" id="NF003652">
    <property type="entry name" value="PRK05286.2-5"/>
    <property type="match status" value="1"/>
</dbReference>
<dbReference type="EC" id="1.3.5.2" evidence="13"/>
<comment type="subunit">
    <text evidence="5 13">Monomer.</text>
</comment>
<comment type="cofactor">
    <cofactor evidence="13">
        <name>FMN</name>
        <dbReference type="ChEBI" id="CHEBI:58210"/>
    </cofactor>
    <text evidence="13">Binds 1 FMN per subunit.</text>
</comment>
<feature type="binding site" evidence="13">
    <location>
        <position position="138"/>
    </location>
    <ligand>
        <name>FMN</name>
        <dbReference type="ChEBI" id="CHEBI:58210"/>
    </ligand>
</feature>
<feature type="binding site" evidence="13">
    <location>
        <position position="216"/>
    </location>
    <ligand>
        <name>FMN</name>
        <dbReference type="ChEBI" id="CHEBI:58210"/>
    </ligand>
</feature>
<dbReference type="Pfam" id="PF01180">
    <property type="entry name" value="DHO_dh"/>
    <property type="match status" value="1"/>
</dbReference>
<comment type="catalytic activity">
    <reaction evidence="12 13">
        <text>(S)-dihydroorotate + a quinone = orotate + a quinol</text>
        <dbReference type="Rhea" id="RHEA:30187"/>
        <dbReference type="ChEBI" id="CHEBI:24646"/>
        <dbReference type="ChEBI" id="CHEBI:30839"/>
        <dbReference type="ChEBI" id="CHEBI:30864"/>
        <dbReference type="ChEBI" id="CHEBI:132124"/>
        <dbReference type="EC" id="1.3.5.2"/>
    </reaction>
</comment>
<evidence type="ECO:0000256" key="5">
    <source>
        <dbReference type="ARBA" id="ARBA00011245"/>
    </source>
</evidence>
<evidence type="ECO:0000313" key="15">
    <source>
        <dbReference type="EMBL" id="MDO6424174.1"/>
    </source>
</evidence>
<dbReference type="GO" id="GO:0005886">
    <property type="term" value="C:plasma membrane"/>
    <property type="evidence" value="ECO:0007669"/>
    <property type="project" value="UniProtKB-SubCell"/>
</dbReference>
<comment type="similarity">
    <text evidence="4 13">Belongs to the dihydroorotate dehydrogenase family. Type 2 subfamily.</text>
</comment>
<dbReference type="Proteomes" id="UP001169760">
    <property type="component" value="Unassembled WGS sequence"/>
</dbReference>
<evidence type="ECO:0000256" key="8">
    <source>
        <dbReference type="ARBA" id="ARBA00022643"/>
    </source>
</evidence>
<feature type="binding site" evidence="13">
    <location>
        <begin position="110"/>
        <end position="114"/>
    </location>
    <ligand>
        <name>substrate</name>
    </ligand>
</feature>
<feature type="binding site" evidence="13">
    <location>
        <position position="65"/>
    </location>
    <ligand>
        <name>substrate</name>
    </ligand>
</feature>
<evidence type="ECO:0000256" key="10">
    <source>
        <dbReference type="ARBA" id="ARBA00023002"/>
    </source>
</evidence>
<keyword evidence="8 13" id="KW-0288">FMN</keyword>
<evidence type="ECO:0000256" key="12">
    <source>
        <dbReference type="ARBA" id="ARBA00048639"/>
    </source>
</evidence>
<dbReference type="InterPro" id="IPR012135">
    <property type="entry name" value="Dihydroorotate_DH_1_2"/>
</dbReference>
<evidence type="ECO:0000256" key="2">
    <source>
        <dbReference type="ARBA" id="ARBA00004202"/>
    </source>
</evidence>
<dbReference type="InterPro" id="IPR005719">
    <property type="entry name" value="Dihydroorotate_DH_2"/>
</dbReference>
<dbReference type="PANTHER" id="PTHR48109">
    <property type="entry name" value="DIHYDROOROTATE DEHYDROGENASE (QUINONE), MITOCHONDRIAL-RELATED"/>
    <property type="match status" value="1"/>
</dbReference>
<dbReference type="FunFam" id="3.20.20.70:FF:000028">
    <property type="entry name" value="Dihydroorotate dehydrogenase (quinone)"/>
    <property type="match status" value="1"/>
</dbReference>
<name>A0AAW7XCS5_9GAMM</name>
<dbReference type="GO" id="GO:0106430">
    <property type="term" value="F:dihydroorotate dehydrogenase (quinone) activity"/>
    <property type="evidence" value="ECO:0007669"/>
    <property type="project" value="UniProtKB-EC"/>
</dbReference>
<protein>
    <recommendedName>
        <fullName evidence="13">Dihydroorotate dehydrogenase (quinone)</fullName>
        <ecNumber evidence="13">1.3.5.2</ecNumber>
    </recommendedName>
    <alternativeName>
        <fullName evidence="13">DHOdehase</fullName>
        <shortName evidence="13">DHOD</shortName>
        <shortName evidence="13">DHODase</shortName>
    </alternativeName>
    <alternativeName>
        <fullName evidence="13">Dihydroorotate oxidase</fullName>
    </alternativeName>
</protein>
<evidence type="ECO:0000256" key="1">
    <source>
        <dbReference type="ARBA" id="ARBA00003125"/>
    </source>
</evidence>
<feature type="active site" description="Nucleophile" evidence="13">
    <location>
        <position position="174"/>
    </location>
</feature>
<dbReference type="GO" id="GO:0044205">
    <property type="term" value="P:'de novo' UMP biosynthetic process"/>
    <property type="evidence" value="ECO:0007669"/>
    <property type="project" value="UniProtKB-UniRule"/>
</dbReference>
<dbReference type="GO" id="GO:0005737">
    <property type="term" value="C:cytoplasm"/>
    <property type="evidence" value="ECO:0007669"/>
    <property type="project" value="InterPro"/>
</dbReference>
<dbReference type="InterPro" id="IPR001295">
    <property type="entry name" value="Dihydroorotate_DH_CS"/>
</dbReference>
<dbReference type="InterPro" id="IPR050074">
    <property type="entry name" value="DHO_dehydrogenase"/>
</dbReference>
<dbReference type="GO" id="GO:0006207">
    <property type="term" value="P:'de novo' pyrimidine nucleobase biosynthetic process"/>
    <property type="evidence" value="ECO:0007669"/>
    <property type="project" value="UniProtKB-UniRule"/>
</dbReference>
<dbReference type="NCBIfam" id="NF003646">
    <property type="entry name" value="PRK05286.1-4"/>
    <property type="match status" value="1"/>
</dbReference>
<feature type="domain" description="Dihydroorotate dehydrogenase catalytic" evidence="14">
    <location>
        <begin position="47"/>
        <end position="335"/>
    </location>
</feature>
<accession>A0AAW7XCS5</accession>
<dbReference type="NCBIfam" id="TIGR01036">
    <property type="entry name" value="pyrD_sub2"/>
    <property type="match status" value="1"/>
</dbReference>
<feature type="binding site" evidence="13">
    <location>
        <position position="176"/>
    </location>
    <ligand>
        <name>substrate</name>
    </ligand>
</feature>
<comment type="function">
    <text evidence="1 13">Catalyzes the conversion of dihydroorotate to orotate with quinone as electron acceptor.</text>
</comment>
<dbReference type="AlphaFoldDB" id="A0AAW7XCS5"/>
<gene>
    <name evidence="13" type="primary">pyrD</name>
    <name evidence="15" type="ORF">Q4521_16935</name>
</gene>
<proteinExistence type="inferred from homology"/>
<comment type="pathway">
    <text evidence="3 13">Pyrimidine metabolism; UMP biosynthesis via de novo pathway; orotate from (S)-dihydroorotate (quinone route): step 1/1.</text>
</comment>
<dbReference type="HAMAP" id="MF_00225">
    <property type="entry name" value="DHO_dh_type2"/>
    <property type="match status" value="1"/>
</dbReference>
<feature type="binding site" evidence="13">
    <location>
        <position position="244"/>
    </location>
    <ligand>
        <name>FMN</name>
        <dbReference type="ChEBI" id="CHEBI:58210"/>
    </ligand>
</feature>
<evidence type="ECO:0000256" key="6">
    <source>
        <dbReference type="ARBA" id="ARBA00022475"/>
    </source>
</evidence>
<dbReference type="PIRSF" id="PIRSF000164">
    <property type="entry name" value="DHO_oxidase"/>
    <property type="match status" value="1"/>
</dbReference>
<comment type="caution">
    <text evidence="15">The sequence shown here is derived from an EMBL/GenBank/DDBJ whole genome shotgun (WGS) entry which is preliminary data.</text>
</comment>
<evidence type="ECO:0000313" key="16">
    <source>
        <dbReference type="Proteomes" id="UP001169760"/>
    </source>
</evidence>
<dbReference type="NCBIfam" id="NF003644">
    <property type="entry name" value="PRK05286.1-1"/>
    <property type="match status" value="1"/>
</dbReference>
<organism evidence="15 16">
    <name type="scientific">Saccharophagus degradans</name>
    <dbReference type="NCBI Taxonomy" id="86304"/>
    <lineage>
        <taxon>Bacteria</taxon>
        <taxon>Pseudomonadati</taxon>
        <taxon>Pseudomonadota</taxon>
        <taxon>Gammaproteobacteria</taxon>
        <taxon>Cellvibrionales</taxon>
        <taxon>Cellvibrionaceae</taxon>
        <taxon>Saccharophagus</taxon>
    </lineage>
</organism>
<feature type="binding site" evidence="13">
    <location>
        <position position="171"/>
    </location>
    <ligand>
        <name>FMN</name>
        <dbReference type="ChEBI" id="CHEBI:58210"/>
    </ligand>
</feature>
<feature type="binding site" evidence="13">
    <location>
        <position position="267"/>
    </location>
    <ligand>
        <name>FMN</name>
        <dbReference type="ChEBI" id="CHEBI:58210"/>
    </ligand>
</feature>
<sequence>MYSFIRNCLFKLDAEVSHELSLDWLGAFERLHMLKPFAPKVAPSPINVMGIDFPNRVGLAAGLDKNGDYVNALGQLGFGFVEIGTITPLAQSGNPKPRLFRLPEHQAIINRMGFNNKGVDHLVAQVEKRRYAGVLGINIGKNKITPEENALDDYVKCMDKVYAHADYITVNISSPNTPGLRNLQFGETLANLIAGIKQAQDRLSQTHDKYVPVAVKIAPDMTTEEIHSVADTLVNGKIDGVIATNTTISREAVQGHINADEAGGLSGLPVRDKSTEVIATLSAHLQGAMPIIGVGGIVEGADAQAKIAAGASLVQIYSGFIYKGPKLIAEAADAIASAG</sequence>
<keyword evidence="7 13" id="KW-0285">Flavoprotein</keyword>
<dbReference type="InterPro" id="IPR013785">
    <property type="entry name" value="Aldolase_TIM"/>
</dbReference>
<evidence type="ECO:0000256" key="7">
    <source>
        <dbReference type="ARBA" id="ARBA00022630"/>
    </source>
</evidence>
<evidence type="ECO:0000259" key="14">
    <source>
        <dbReference type="Pfam" id="PF01180"/>
    </source>
</evidence>
<dbReference type="InterPro" id="IPR005720">
    <property type="entry name" value="Dihydroorotate_DH_cat"/>
</dbReference>
<keyword evidence="11 13" id="KW-0472">Membrane</keyword>
<keyword evidence="9 13" id="KW-0665">Pyrimidine biosynthesis</keyword>
<dbReference type="RefSeq" id="WP_280945325.1">
    <property type="nucleotide sequence ID" value="NZ_CP123764.1"/>
</dbReference>
<feature type="binding site" evidence="13">
    <location>
        <position position="296"/>
    </location>
    <ligand>
        <name>FMN</name>
        <dbReference type="ChEBI" id="CHEBI:58210"/>
    </ligand>
</feature>
<keyword evidence="6 13" id="KW-1003">Cell membrane</keyword>
<evidence type="ECO:0000256" key="13">
    <source>
        <dbReference type="HAMAP-Rule" id="MF_00225"/>
    </source>
</evidence>
<dbReference type="CDD" id="cd04738">
    <property type="entry name" value="DHOD_2_like"/>
    <property type="match status" value="1"/>
</dbReference>
<feature type="binding site" evidence="13">
    <location>
        <begin position="245"/>
        <end position="246"/>
    </location>
    <ligand>
        <name>substrate</name>
    </ligand>
</feature>
<dbReference type="PANTHER" id="PTHR48109:SF4">
    <property type="entry name" value="DIHYDROOROTATE DEHYDROGENASE (QUINONE), MITOCHONDRIAL"/>
    <property type="match status" value="1"/>
</dbReference>
<evidence type="ECO:0000256" key="11">
    <source>
        <dbReference type="ARBA" id="ARBA00023136"/>
    </source>
</evidence>
<evidence type="ECO:0000256" key="3">
    <source>
        <dbReference type="ARBA" id="ARBA00005161"/>
    </source>
</evidence>
<reference evidence="15" key="1">
    <citation type="submission" date="2023-07" db="EMBL/GenBank/DDBJ databases">
        <title>Genome content predicts the carbon catabolic preferences of heterotrophic bacteria.</title>
        <authorList>
            <person name="Gralka M."/>
        </authorList>
    </citation>
    <scope>NUCLEOTIDE SEQUENCE</scope>
    <source>
        <strain evidence="15">I3M17_2</strain>
    </source>
</reference>